<feature type="region of interest" description="Disordered" evidence="19">
    <location>
        <begin position="617"/>
        <end position="652"/>
    </location>
</feature>
<evidence type="ECO:0000256" key="16">
    <source>
        <dbReference type="ARBA" id="ARBA00047899"/>
    </source>
</evidence>
<dbReference type="Pfam" id="PF13947">
    <property type="entry name" value="GUB_WAK_bind"/>
    <property type="match status" value="1"/>
</dbReference>
<comment type="catalytic activity">
    <reaction evidence="17">
        <text>L-seryl-[protein] + ATP = O-phospho-L-seryl-[protein] + ADP + H(+)</text>
        <dbReference type="Rhea" id="RHEA:17989"/>
        <dbReference type="Rhea" id="RHEA-COMP:9863"/>
        <dbReference type="Rhea" id="RHEA-COMP:11604"/>
        <dbReference type="ChEBI" id="CHEBI:15378"/>
        <dbReference type="ChEBI" id="CHEBI:29999"/>
        <dbReference type="ChEBI" id="CHEBI:30616"/>
        <dbReference type="ChEBI" id="CHEBI:83421"/>
        <dbReference type="ChEBI" id="CHEBI:456216"/>
        <dbReference type="EC" id="2.7.11.1"/>
    </reaction>
</comment>
<comment type="subcellular location">
    <subcellularLocation>
        <location evidence="1">Membrane</location>
        <topology evidence="1">Single-pass membrane protein</topology>
    </subcellularLocation>
</comment>
<dbReference type="Pfam" id="PF14380">
    <property type="entry name" value="WAK_assoc"/>
    <property type="match status" value="1"/>
</dbReference>
<dbReference type="EMBL" id="MTKT01002214">
    <property type="protein sequence ID" value="OWM81276.1"/>
    <property type="molecule type" value="Genomic_DNA"/>
</dbReference>
<dbReference type="InterPro" id="IPR017441">
    <property type="entry name" value="Protein_kinase_ATP_BS"/>
</dbReference>
<feature type="compositionally biased region" description="Polar residues" evidence="19">
    <location>
        <begin position="634"/>
        <end position="645"/>
    </location>
</feature>
<evidence type="ECO:0000313" key="24">
    <source>
        <dbReference type="Proteomes" id="UP000197138"/>
    </source>
</evidence>
<dbReference type="InterPro" id="IPR032872">
    <property type="entry name" value="WAK_assoc_C"/>
</dbReference>
<keyword evidence="11 18" id="KW-0067">ATP-binding</keyword>
<comment type="catalytic activity">
    <reaction evidence="16">
        <text>L-threonyl-[protein] + ATP = O-phospho-L-threonyl-[protein] + ADP + H(+)</text>
        <dbReference type="Rhea" id="RHEA:46608"/>
        <dbReference type="Rhea" id="RHEA-COMP:11060"/>
        <dbReference type="Rhea" id="RHEA-COMP:11605"/>
        <dbReference type="ChEBI" id="CHEBI:15378"/>
        <dbReference type="ChEBI" id="CHEBI:30013"/>
        <dbReference type="ChEBI" id="CHEBI:30616"/>
        <dbReference type="ChEBI" id="CHEBI:61977"/>
        <dbReference type="ChEBI" id="CHEBI:456216"/>
        <dbReference type="EC" id="2.7.11.1"/>
    </reaction>
</comment>
<evidence type="ECO:0000256" key="17">
    <source>
        <dbReference type="ARBA" id="ARBA00048679"/>
    </source>
</evidence>
<dbReference type="RefSeq" id="XP_031376917.1">
    <property type="nucleotide sequence ID" value="XM_031521057.1"/>
</dbReference>
<dbReference type="PROSITE" id="PS50011">
    <property type="entry name" value="PROTEIN_KINASE_DOM"/>
    <property type="match status" value="1"/>
</dbReference>
<evidence type="ECO:0000256" key="14">
    <source>
        <dbReference type="ARBA" id="ARBA00023170"/>
    </source>
</evidence>
<dbReference type="PROSITE" id="PS00108">
    <property type="entry name" value="PROTEIN_KINASE_ST"/>
    <property type="match status" value="1"/>
</dbReference>
<dbReference type="GO" id="GO:0004674">
    <property type="term" value="F:protein serine/threonine kinase activity"/>
    <property type="evidence" value="ECO:0007669"/>
    <property type="project" value="UniProtKB-KW"/>
</dbReference>
<keyword evidence="8" id="KW-0677">Repeat</keyword>
<feature type="binding site" evidence="18">
    <location>
        <position position="349"/>
    </location>
    <ligand>
        <name>ATP</name>
        <dbReference type="ChEBI" id="CHEBI:30616"/>
    </ligand>
</feature>
<evidence type="ECO:0000259" key="22">
    <source>
        <dbReference type="PROSITE" id="PS50011"/>
    </source>
</evidence>
<dbReference type="PANTHER" id="PTHR27002:SF181">
    <property type="entry name" value="RECEPTOR-LIKE SERINE_THREONINE-PROTEIN KINASE"/>
    <property type="match status" value="1"/>
</dbReference>
<keyword evidence="6 20" id="KW-0812">Transmembrane</keyword>
<evidence type="ECO:0000313" key="26">
    <source>
        <dbReference type="RefSeq" id="XP_031376917.1"/>
    </source>
</evidence>
<dbReference type="PANTHER" id="PTHR27002">
    <property type="entry name" value="RECEPTOR-LIKE SERINE/THREONINE-PROTEIN KINASE SD1-8"/>
    <property type="match status" value="1"/>
</dbReference>
<dbReference type="GO" id="GO:0005524">
    <property type="term" value="F:ATP binding"/>
    <property type="evidence" value="ECO:0007669"/>
    <property type="project" value="UniProtKB-UniRule"/>
</dbReference>
<dbReference type="GO" id="GO:0009737">
    <property type="term" value="P:response to abscisic acid"/>
    <property type="evidence" value="ECO:0007669"/>
    <property type="project" value="UniProtKB-ARBA"/>
</dbReference>
<evidence type="ECO:0000256" key="15">
    <source>
        <dbReference type="ARBA" id="ARBA00023180"/>
    </source>
</evidence>
<dbReference type="Proteomes" id="UP000515151">
    <property type="component" value="Chromosome 1"/>
</dbReference>
<dbReference type="GO" id="GO:0030247">
    <property type="term" value="F:polysaccharide binding"/>
    <property type="evidence" value="ECO:0007669"/>
    <property type="project" value="InterPro"/>
</dbReference>
<dbReference type="SUPFAM" id="SSF56112">
    <property type="entry name" value="Protein kinase-like (PK-like)"/>
    <property type="match status" value="1"/>
</dbReference>
<dbReference type="FunFam" id="3.30.200.20:FF:000142">
    <property type="entry name" value="Cysteine-rich receptor-like protein kinase 10"/>
    <property type="match status" value="1"/>
</dbReference>
<evidence type="ECO:0000256" key="20">
    <source>
        <dbReference type="SAM" id="Phobius"/>
    </source>
</evidence>
<evidence type="ECO:0000256" key="1">
    <source>
        <dbReference type="ARBA" id="ARBA00004167"/>
    </source>
</evidence>
<dbReference type="AlphaFoldDB" id="A0A218X9C3"/>
<gene>
    <name evidence="26" type="primary">LOC116192501</name>
    <name evidence="23" type="ORF">CDL15_Pgr007314</name>
</gene>
<dbReference type="InterPro" id="IPR025287">
    <property type="entry name" value="WAK_GUB"/>
</dbReference>
<reference evidence="25" key="3">
    <citation type="journal article" date="2020" name="Plant Biotechnol. J.">
        <title>The pomegranate (Punica granatum L.) draft genome dissects genetic divergence between soft- and hard-seeded cultivars.</title>
        <authorList>
            <person name="Luo X."/>
            <person name="Li H."/>
            <person name="Wu Z."/>
            <person name="Yao W."/>
            <person name="Zhao P."/>
            <person name="Cao D."/>
            <person name="Yu H."/>
            <person name="Li K."/>
            <person name="Poudel K."/>
            <person name="Zhao D."/>
            <person name="Zhang F."/>
            <person name="Xia X."/>
            <person name="Chen L."/>
            <person name="Wang Q."/>
            <person name="Jing D."/>
            <person name="Cao S."/>
        </authorList>
    </citation>
    <scope>NUCLEOTIDE SEQUENCE [LARGE SCALE GENOMIC DNA]</scope>
</reference>
<keyword evidence="3" id="KW-0723">Serine/threonine-protein kinase</keyword>
<evidence type="ECO:0000256" key="5">
    <source>
        <dbReference type="ARBA" id="ARBA00022679"/>
    </source>
</evidence>
<name>A0A218X9C3_PUNGR</name>
<accession>A0A218X9C3</accession>
<protein>
    <recommendedName>
        <fullName evidence="2">non-specific serine/threonine protein kinase</fullName>
        <ecNumber evidence="2">2.7.11.1</ecNumber>
    </recommendedName>
</protein>
<feature type="chain" id="PRO_5044569117" description="non-specific serine/threonine protein kinase" evidence="21">
    <location>
        <begin position="25"/>
        <end position="652"/>
    </location>
</feature>
<dbReference type="GO" id="GO:0005886">
    <property type="term" value="C:plasma membrane"/>
    <property type="evidence" value="ECO:0007669"/>
    <property type="project" value="TreeGrafter"/>
</dbReference>
<dbReference type="PROSITE" id="PS00107">
    <property type="entry name" value="PROTEIN_KINASE_ATP"/>
    <property type="match status" value="1"/>
</dbReference>
<keyword evidence="5" id="KW-0808">Transferase</keyword>
<feature type="signal peptide" evidence="21">
    <location>
        <begin position="1"/>
        <end position="24"/>
    </location>
</feature>
<evidence type="ECO:0000256" key="4">
    <source>
        <dbReference type="ARBA" id="ARBA00022553"/>
    </source>
</evidence>
<reference evidence="26" key="4">
    <citation type="submission" date="2025-04" db="UniProtKB">
        <authorList>
            <consortium name="RefSeq"/>
        </authorList>
    </citation>
    <scope>IDENTIFICATION</scope>
    <source>
        <tissue evidence="26">Leaf</tissue>
    </source>
</reference>
<evidence type="ECO:0000256" key="9">
    <source>
        <dbReference type="ARBA" id="ARBA00022741"/>
    </source>
</evidence>
<evidence type="ECO:0000256" key="7">
    <source>
        <dbReference type="ARBA" id="ARBA00022729"/>
    </source>
</evidence>
<dbReference type="InterPro" id="IPR008271">
    <property type="entry name" value="Ser/Thr_kinase_AS"/>
</dbReference>
<dbReference type="SMART" id="SM00220">
    <property type="entry name" value="S_TKc"/>
    <property type="match status" value="1"/>
</dbReference>
<dbReference type="EC" id="2.7.11.1" evidence="2"/>
<keyword evidence="14" id="KW-0675">Receptor</keyword>
<reference evidence="24" key="1">
    <citation type="journal article" date="2017" name="Plant J.">
        <title>The pomegranate (Punica granatum L.) genome and the genomics of punicalagin biosynthesis.</title>
        <authorList>
            <person name="Qin G."/>
            <person name="Xu C."/>
            <person name="Ming R."/>
            <person name="Tang H."/>
            <person name="Guyot R."/>
            <person name="Kramer E.M."/>
            <person name="Hu Y."/>
            <person name="Yi X."/>
            <person name="Qi Y."/>
            <person name="Xu X."/>
            <person name="Gao Z."/>
            <person name="Pan H."/>
            <person name="Jian J."/>
            <person name="Tian Y."/>
            <person name="Yue Z."/>
            <person name="Xu Y."/>
        </authorList>
    </citation>
    <scope>NUCLEOTIDE SEQUENCE [LARGE SCALE GENOMIC DNA]</scope>
    <source>
        <strain evidence="24">cv. Dabenzi</strain>
    </source>
</reference>
<dbReference type="InterPro" id="IPR000719">
    <property type="entry name" value="Prot_kinase_dom"/>
</dbReference>
<evidence type="ECO:0000256" key="19">
    <source>
        <dbReference type="SAM" id="MobiDB-lite"/>
    </source>
</evidence>
<dbReference type="InterPro" id="IPR011009">
    <property type="entry name" value="Kinase-like_dom_sf"/>
</dbReference>
<feature type="domain" description="Protein kinase" evidence="22">
    <location>
        <begin position="321"/>
        <end position="595"/>
    </location>
</feature>
<keyword evidence="10" id="KW-0418">Kinase</keyword>
<keyword evidence="4" id="KW-0597">Phosphoprotein</keyword>
<evidence type="ECO:0000256" key="18">
    <source>
        <dbReference type="PROSITE-ProRule" id="PRU10141"/>
    </source>
</evidence>
<evidence type="ECO:0000313" key="25">
    <source>
        <dbReference type="Proteomes" id="UP000515151"/>
    </source>
</evidence>
<keyword evidence="25" id="KW-1185">Reference proteome</keyword>
<keyword evidence="12 20" id="KW-1133">Transmembrane helix</keyword>
<feature type="transmembrane region" description="Helical" evidence="20">
    <location>
        <begin position="261"/>
        <end position="282"/>
    </location>
</feature>
<organism evidence="23 24">
    <name type="scientific">Punica granatum</name>
    <name type="common">Pomegranate</name>
    <dbReference type="NCBI Taxonomy" id="22663"/>
    <lineage>
        <taxon>Eukaryota</taxon>
        <taxon>Viridiplantae</taxon>
        <taxon>Streptophyta</taxon>
        <taxon>Embryophyta</taxon>
        <taxon>Tracheophyta</taxon>
        <taxon>Spermatophyta</taxon>
        <taxon>Magnoliopsida</taxon>
        <taxon>eudicotyledons</taxon>
        <taxon>Gunneridae</taxon>
        <taxon>Pentapetalae</taxon>
        <taxon>rosids</taxon>
        <taxon>malvids</taxon>
        <taxon>Myrtales</taxon>
        <taxon>Lythraceae</taxon>
        <taxon>Punica</taxon>
    </lineage>
</organism>
<keyword evidence="13 20" id="KW-0472">Membrane</keyword>
<evidence type="ECO:0000256" key="3">
    <source>
        <dbReference type="ARBA" id="ARBA00022527"/>
    </source>
</evidence>
<evidence type="ECO:0000256" key="11">
    <source>
        <dbReference type="ARBA" id="ARBA00022840"/>
    </source>
</evidence>
<dbReference type="FunFam" id="1.10.510.10:FF:000343">
    <property type="entry name" value="Cysteine-rich receptor-like protein kinase 28"/>
    <property type="match status" value="1"/>
</dbReference>
<dbReference type="Gene3D" id="1.10.510.10">
    <property type="entry name" value="Transferase(Phosphotransferase) domain 1"/>
    <property type="match status" value="1"/>
</dbReference>
<dbReference type="Gene3D" id="3.30.200.20">
    <property type="entry name" value="Phosphorylase Kinase, domain 1"/>
    <property type="match status" value="1"/>
</dbReference>
<evidence type="ECO:0000256" key="10">
    <source>
        <dbReference type="ARBA" id="ARBA00022777"/>
    </source>
</evidence>
<keyword evidence="9 18" id="KW-0547">Nucleotide-binding</keyword>
<evidence type="ECO:0000256" key="6">
    <source>
        <dbReference type="ARBA" id="ARBA00022692"/>
    </source>
</evidence>
<evidence type="ECO:0000256" key="12">
    <source>
        <dbReference type="ARBA" id="ARBA00022989"/>
    </source>
</evidence>
<evidence type="ECO:0000313" key="23">
    <source>
        <dbReference type="EMBL" id="OWM81276.1"/>
    </source>
</evidence>
<keyword evidence="7 21" id="KW-0732">Signal</keyword>
<evidence type="ECO:0000256" key="8">
    <source>
        <dbReference type="ARBA" id="ARBA00022737"/>
    </source>
</evidence>
<dbReference type="OrthoDB" id="4062651at2759"/>
<dbReference type="CDD" id="cd14066">
    <property type="entry name" value="STKc_IRAK"/>
    <property type="match status" value="1"/>
</dbReference>
<proteinExistence type="predicted"/>
<keyword evidence="15" id="KW-0325">Glycoprotein</keyword>
<reference evidence="23" key="2">
    <citation type="submission" date="2017-06" db="EMBL/GenBank/DDBJ databases">
        <title>The pomegranate genome and the genomics of punicalagin biosynthesis.</title>
        <authorList>
            <person name="Xu C."/>
        </authorList>
    </citation>
    <scope>NUCLEOTIDE SEQUENCE [LARGE SCALE GENOMIC DNA]</scope>
    <source>
        <tissue evidence="23">Fresh leaf</tissue>
    </source>
</reference>
<dbReference type="GeneID" id="116192501"/>
<dbReference type="Pfam" id="PF07714">
    <property type="entry name" value="PK_Tyr_Ser-Thr"/>
    <property type="match status" value="1"/>
</dbReference>
<sequence length="652" mass="73635">MMSSFFFSFLFFTVLVLPLQYGDASEGNDQYLECSRRFVCGDNINVTYPFWGEDRPWHCGLEGFQLLCEGESTSMVFEEQRYRVFNINQTDRTMNLSRDDLVKDPCLYDHYPNTTIDNHTLLHYSETVQNISIFYGCSDPDSDPSTKMIGEFSCPYPGDPAAVAIFKENPLSERPHPELNSCRTHIKVPVLRSSEMLRFFLSGFVMEYSVDEACSGCELSNGICGRTNGSSYGFSCYCNDKPYPISCPHRDGNSNNTVRTVIVVVAPIAAACLLASILYVYFRRVRKPFECVERNAAMDEITTAESLQYDFETVRAATNNFSEENKLGQGGFGAVYRGKLANGQEIAVKRLSRGLGQGDQEFKTEVLLVARLQHRNLVRLLGFCVSGDERLLIYEFLPNSSLDRFIFDPVKRPQLDWQWRQMIIGGVARGLVYLHEDSRLRIIHRDLKASNVLLDANMTPKISDFGLARLFRVDATHMATSRIVGTYGYMAPEYALYGQFSLKSDVFSFGVLVLEIVSGQRWNCFRNGETIEDLLAIVWRNWREGTVSNIMDPSLRDGPRTEMQRCIHIGLLCVQEHAANRPNMVSVLLMLNSFSISLPVPSQPALYMQSNMDSSVPFSAMNNSRETRPDGSESKSLGGSINEASITDVYPR</sequence>
<dbReference type="Proteomes" id="UP000197138">
    <property type="component" value="Unassembled WGS sequence"/>
</dbReference>
<dbReference type="InterPro" id="IPR001245">
    <property type="entry name" value="Ser-Thr/Tyr_kinase_cat_dom"/>
</dbReference>
<evidence type="ECO:0000256" key="13">
    <source>
        <dbReference type="ARBA" id="ARBA00023136"/>
    </source>
</evidence>
<evidence type="ECO:0000256" key="21">
    <source>
        <dbReference type="SAM" id="SignalP"/>
    </source>
</evidence>
<evidence type="ECO:0000256" key="2">
    <source>
        <dbReference type="ARBA" id="ARBA00012513"/>
    </source>
</evidence>